<dbReference type="EC" id="3.5.4.33" evidence="8"/>
<reference evidence="11" key="1">
    <citation type="submission" date="2016-10" db="EMBL/GenBank/DDBJ databases">
        <authorList>
            <person name="Varghese N."/>
            <person name="Submissions S."/>
        </authorList>
    </citation>
    <scope>NUCLEOTIDE SEQUENCE [LARGE SCALE GENOMIC DNA]</scope>
    <source>
        <strain evidence="11">CGMCC 1.3566</strain>
    </source>
</reference>
<feature type="active site" description="Proton donor" evidence="8">
    <location>
        <position position="54"/>
    </location>
</feature>
<comment type="subunit">
    <text evidence="2 8">Homodimer.</text>
</comment>
<proteinExistence type="inferred from homology"/>
<dbReference type="GO" id="GO:0002100">
    <property type="term" value="P:tRNA wobble adenosine to inosine editing"/>
    <property type="evidence" value="ECO:0007669"/>
    <property type="project" value="UniProtKB-UniRule"/>
</dbReference>
<dbReference type="STRING" id="237682.SAMN05421676_1038"/>
<sequence length="154" mass="17047">MNHENHMRLALEEADKAAKKEEVPIGAVIVKDNQVIAKAGNSRESSQMAKGHAEFLAIEKANEVLNSWRLDDCTLYVTLEPCPMCAGAIIQSRISKVVFGAYDPKAGSCGSLMNLVQDSRFNHEAELISGVLEEECSSILKHFFKGLRKRKKQS</sequence>
<comment type="function">
    <text evidence="8">Catalyzes the deamination of adenosine to inosine at the wobble position 34 of tRNA(Arg2).</text>
</comment>
<evidence type="ECO:0000256" key="8">
    <source>
        <dbReference type="HAMAP-Rule" id="MF_00972"/>
    </source>
</evidence>
<comment type="catalytic activity">
    <reaction evidence="7 8">
        <text>adenosine(34) in tRNA + H2O + H(+) = inosine(34) in tRNA + NH4(+)</text>
        <dbReference type="Rhea" id="RHEA:43168"/>
        <dbReference type="Rhea" id="RHEA-COMP:10373"/>
        <dbReference type="Rhea" id="RHEA-COMP:10374"/>
        <dbReference type="ChEBI" id="CHEBI:15377"/>
        <dbReference type="ChEBI" id="CHEBI:15378"/>
        <dbReference type="ChEBI" id="CHEBI:28938"/>
        <dbReference type="ChEBI" id="CHEBI:74411"/>
        <dbReference type="ChEBI" id="CHEBI:82852"/>
        <dbReference type="EC" id="3.5.4.33"/>
    </reaction>
</comment>
<feature type="binding site" evidence="8">
    <location>
        <position position="52"/>
    </location>
    <ligand>
        <name>Zn(2+)</name>
        <dbReference type="ChEBI" id="CHEBI:29105"/>
        <note>catalytic</note>
    </ligand>
</feature>
<dbReference type="InterPro" id="IPR016192">
    <property type="entry name" value="APOBEC/CMP_deaminase_Zn-bd"/>
</dbReference>
<dbReference type="InterPro" id="IPR058535">
    <property type="entry name" value="MafB19-deam"/>
</dbReference>
<name>A0A1I0C2R0_9BACI</name>
<evidence type="ECO:0000256" key="6">
    <source>
        <dbReference type="ARBA" id="ARBA00022833"/>
    </source>
</evidence>
<dbReference type="Gene3D" id="3.40.140.10">
    <property type="entry name" value="Cytidine Deaminase, domain 2"/>
    <property type="match status" value="1"/>
</dbReference>
<keyword evidence="4 8" id="KW-0479">Metal-binding</keyword>
<feature type="binding site" evidence="8">
    <location>
        <position position="82"/>
    </location>
    <ligand>
        <name>Zn(2+)</name>
        <dbReference type="ChEBI" id="CHEBI:29105"/>
        <note>catalytic</note>
    </ligand>
</feature>
<accession>A0A1I0C2R0</accession>
<comment type="similarity">
    <text evidence="1">Belongs to the cytidine and deoxycytidylate deaminase family. ADAT2 subfamily.</text>
</comment>
<dbReference type="FunFam" id="3.40.140.10:FF:000005">
    <property type="entry name" value="tRNA-specific adenosine deaminase"/>
    <property type="match status" value="1"/>
</dbReference>
<organism evidence="10 11">
    <name type="scientific">Salinibacillus kushneri</name>
    <dbReference type="NCBI Taxonomy" id="237682"/>
    <lineage>
        <taxon>Bacteria</taxon>
        <taxon>Bacillati</taxon>
        <taxon>Bacillota</taxon>
        <taxon>Bacilli</taxon>
        <taxon>Bacillales</taxon>
        <taxon>Bacillaceae</taxon>
        <taxon>Salinibacillus</taxon>
    </lineage>
</organism>
<gene>
    <name evidence="8" type="primary">tadA</name>
    <name evidence="10" type="ORF">SAMN05421676_1038</name>
</gene>
<keyword evidence="5 8" id="KW-0378">Hydrolase</keyword>
<dbReference type="InterPro" id="IPR016193">
    <property type="entry name" value="Cytidine_deaminase-like"/>
</dbReference>
<dbReference type="EMBL" id="FOHJ01000003">
    <property type="protein sequence ID" value="SET13569.1"/>
    <property type="molecule type" value="Genomic_DNA"/>
</dbReference>
<feature type="binding site" evidence="8">
    <location>
        <position position="85"/>
    </location>
    <ligand>
        <name>Zn(2+)</name>
        <dbReference type="ChEBI" id="CHEBI:29105"/>
        <note>catalytic</note>
    </ligand>
</feature>
<dbReference type="SUPFAM" id="SSF53927">
    <property type="entry name" value="Cytidine deaminase-like"/>
    <property type="match status" value="1"/>
</dbReference>
<dbReference type="GO" id="GO:0008270">
    <property type="term" value="F:zinc ion binding"/>
    <property type="evidence" value="ECO:0007669"/>
    <property type="project" value="UniProtKB-UniRule"/>
</dbReference>
<dbReference type="InterPro" id="IPR002125">
    <property type="entry name" value="CMP_dCMP_dom"/>
</dbReference>
<feature type="domain" description="CMP/dCMP-type deaminase" evidence="9">
    <location>
        <begin position="1"/>
        <end position="111"/>
    </location>
</feature>
<evidence type="ECO:0000313" key="11">
    <source>
        <dbReference type="Proteomes" id="UP000199095"/>
    </source>
</evidence>
<dbReference type="PANTHER" id="PTHR11079">
    <property type="entry name" value="CYTOSINE DEAMINASE FAMILY MEMBER"/>
    <property type="match status" value="1"/>
</dbReference>
<evidence type="ECO:0000256" key="2">
    <source>
        <dbReference type="ARBA" id="ARBA00011738"/>
    </source>
</evidence>
<dbReference type="OrthoDB" id="9802676at2"/>
<dbReference type="CDD" id="cd01285">
    <property type="entry name" value="nucleoside_deaminase"/>
    <property type="match status" value="1"/>
</dbReference>
<dbReference type="Pfam" id="PF14437">
    <property type="entry name" value="MafB19-deam"/>
    <property type="match status" value="1"/>
</dbReference>
<dbReference type="Proteomes" id="UP000199095">
    <property type="component" value="Unassembled WGS sequence"/>
</dbReference>
<keyword evidence="11" id="KW-1185">Reference proteome</keyword>
<dbReference type="PANTHER" id="PTHR11079:SF202">
    <property type="entry name" value="TRNA-SPECIFIC ADENOSINE DEAMINASE"/>
    <property type="match status" value="1"/>
</dbReference>
<evidence type="ECO:0000313" key="10">
    <source>
        <dbReference type="EMBL" id="SET13569.1"/>
    </source>
</evidence>
<dbReference type="GO" id="GO:0052717">
    <property type="term" value="F:tRNA-specific adenosine-34 deaminase activity"/>
    <property type="evidence" value="ECO:0007669"/>
    <property type="project" value="UniProtKB-UniRule"/>
</dbReference>
<keyword evidence="3 8" id="KW-0819">tRNA processing</keyword>
<evidence type="ECO:0000256" key="5">
    <source>
        <dbReference type="ARBA" id="ARBA00022801"/>
    </source>
</evidence>
<evidence type="ECO:0000256" key="7">
    <source>
        <dbReference type="ARBA" id="ARBA00048045"/>
    </source>
</evidence>
<evidence type="ECO:0000259" key="9">
    <source>
        <dbReference type="PROSITE" id="PS51747"/>
    </source>
</evidence>
<dbReference type="NCBIfam" id="NF008113">
    <property type="entry name" value="PRK10860.1"/>
    <property type="match status" value="1"/>
</dbReference>
<comment type="cofactor">
    <cofactor evidence="8">
        <name>Zn(2+)</name>
        <dbReference type="ChEBI" id="CHEBI:29105"/>
    </cofactor>
    <text evidence="8">Binds 1 zinc ion per subunit.</text>
</comment>
<dbReference type="PROSITE" id="PS00903">
    <property type="entry name" value="CYT_DCMP_DEAMINASES_1"/>
    <property type="match status" value="1"/>
</dbReference>
<keyword evidence="6 8" id="KW-0862">Zinc</keyword>
<evidence type="ECO:0000256" key="4">
    <source>
        <dbReference type="ARBA" id="ARBA00022723"/>
    </source>
</evidence>
<evidence type="ECO:0000256" key="3">
    <source>
        <dbReference type="ARBA" id="ARBA00022694"/>
    </source>
</evidence>
<dbReference type="PROSITE" id="PS51747">
    <property type="entry name" value="CYT_DCMP_DEAMINASES_2"/>
    <property type="match status" value="1"/>
</dbReference>
<dbReference type="AlphaFoldDB" id="A0A1I0C2R0"/>
<dbReference type="RefSeq" id="WP_093132538.1">
    <property type="nucleotide sequence ID" value="NZ_FOHJ01000003.1"/>
</dbReference>
<evidence type="ECO:0000256" key="1">
    <source>
        <dbReference type="ARBA" id="ARBA00010669"/>
    </source>
</evidence>
<protein>
    <recommendedName>
        <fullName evidence="8">tRNA-specific adenosine deaminase</fullName>
        <ecNumber evidence="8">3.5.4.33</ecNumber>
    </recommendedName>
</protein>
<dbReference type="HAMAP" id="MF_00972">
    <property type="entry name" value="tRNA_aden_deaminase"/>
    <property type="match status" value="1"/>
</dbReference>
<dbReference type="InterPro" id="IPR028883">
    <property type="entry name" value="tRNA_aden_deaminase"/>
</dbReference>